<protein>
    <recommendedName>
        <fullName evidence="8">DDE Tnp4 domain-containing protein</fullName>
    </recommendedName>
</protein>
<dbReference type="AlphaFoldDB" id="A0A821UI33"/>
<dbReference type="Proteomes" id="UP000663880">
    <property type="component" value="Unassembled WGS sequence"/>
</dbReference>
<dbReference type="OrthoDB" id="6509413at2759"/>
<evidence type="ECO:0000313" key="9">
    <source>
        <dbReference type="EMBL" id="CAF4890642.1"/>
    </source>
</evidence>
<keyword evidence="5" id="KW-0479">Metal-binding</keyword>
<dbReference type="GO" id="GO:0046872">
    <property type="term" value="F:metal ion binding"/>
    <property type="evidence" value="ECO:0007669"/>
    <property type="project" value="UniProtKB-KW"/>
</dbReference>
<evidence type="ECO:0000256" key="4">
    <source>
        <dbReference type="ARBA" id="ARBA00022722"/>
    </source>
</evidence>
<accession>A0A821UI33</accession>
<dbReference type="InterPro" id="IPR045249">
    <property type="entry name" value="HARBI1-like"/>
</dbReference>
<evidence type="ECO:0000256" key="2">
    <source>
        <dbReference type="ARBA" id="ARBA00004123"/>
    </source>
</evidence>
<evidence type="ECO:0000256" key="6">
    <source>
        <dbReference type="ARBA" id="ARBA00022801"/>
    </source>
</evidence>
<dbReference type="GO" id="GO:0005634">
    <property type="term" value="C:nucleus"/>
    <property type="evidence" value="ECO:0007669"/>
    <property type="project" value="UniProtKB-SubCell"/>
</dbReference>
<name>A0A821UI33_9NEOP</name>
<dbReference type="GO" id="GO:0016787">
    <property type="term" value="F:hydrolase activity"/>
    <property type="evidence" value="ECO:0007669"/>
    <property type="project" value="UniProtKB-KW"/>
</dbReference>
<evidence type="ECO:0000256" key="7">
    <source>
        <dbReference type="ARBA" id="ARBA00023242"/>
    </source>
</evidence>
<evidence type="ECO:0000313" key="10">
    <source>
        <dbReference type="Proteomes" id="UP000663880"/>
    </source>
</evidence>
<keyword evidence="7" id="KW-0539">Nucleus</keyword>
<comment type="caution">
    <text evidence="9">The sequence shown here is derived from an EMBL/GenBank/DDBJ whole genome shotgun (WGS) entry which is preliminary data.</text>
</comment>
<evidence type="ECO:0000256" key="1">
    <source>
        <dbReference type="ARBA" id="ARBA00001968"/>
    </source>
</evidence>
<feature type="domain" description="DDE Tnp4" evidence="8">
    <location>
        <begin position="155"/>
        <end position="306"/>
    </location>
</feature>
<evidence type="ECO:0000256" key="3">
    <source>
        <dbReference type="ARBA" id="ARBA00006958"/>
    </source>
</evidence>
<proteinExistence type="inferred from homology"/>
<dbReference type="EMBL" id="CAJOBZ010000031">
    <property type="protein sequence ID" value="CAF4890642.1"/>
    <property type="molecule type" value="Genomic_DNA"/>
</dbReference>
<dbReference type="PANTHER" id="PTHR22930">
    <property type="match status" value="1"/>
</dbReference>
<dbReference type="GO" id="GO:0004518">
    <property type="term" value="F:nuclease activity"/>
    <property type="evidence" value="ECO:0007669"/>
    <property type="project" value="UniProtKB-KW"/>
</dbReference>
<dbReference type="Pfam" id="PF13359">
    <property type="entry name" value="DDE_Tnp_4"/>
    <property type="match status" value="1"/>
</dbReference>
<organism evidence="9 10">
    <name type="scientific">Pieris macdunnoughi</name>
    <dbReference type="NCBI Taxonomy" id="345717"/>
    <lineage>
        <taxon>Eukaryota</taxon>
        <taxon>Metazoa</taxon>
        <taxon>Ecdysozoa</taxon>
        <taxon>Arthropoda</taxon>
        <taxon>Hexapoda</taxon>
        <taxon>Insecta</taxon>
        <taxon>Pterygota</taxon>
        <taxon>Neoptera</taxon>
        <taxon>Endopterygota</taxon>
        <taxon>Lepidoptera</taxon>
        <taxon>Glossata</taxon>
        <taxon>Ditrysia</taxon>
        <taxon>Papilionoidea</taxon>
        <taxon>Pieridae</taxon>
        <taxon>Pierinae</taxon>
        <taxon>Pieris</taxon>
    </lineage>
</organism>
<evidence type="ECO:0000259" key="8">
    <source>
        <dbReference type="Pfam" id="PF13359"/>
    </source>
</evidence>
<evidence type="ECO:0000256" key="5">
    <source>
        <dbReference type="ARBA" id="ARBA00022723"/>
    </source>
</evidence>
<comment type="subcellular location">
    <subcellularLocation>
        <location evidence="2">Nucleus</location>
    </subcellularLocation>
</comment>
<comment type="cofactor">
    <cofactor evidence="1">
        <name>a divalent metal cation</name>
        <dbReference type="ChEBI" id="CHEBI:60240"/>
    </cofactor>
</comment>
<keyword evidence="4" id="KW-0540">Nuclease</keyword>
<keyword evidence="6" id="KW-0378">Hydrolase</keyword>
<dbReference type="InterPro" id="IPR027806">
    <property type="entry name" value="HARBI1_dom"/>
</dbReference>
<comment type="similarity">
    <text evidence="3">Belongs to the HARBI1 family.</text>
</comment>
<reference evidence="9" key="1">
    <citation type="submission" date="2021-02" db="EMBL/GenBank/DDBJ databases">
        <authorList>
            <person name="Steward A R."/>
        </authorList>
    </citation>
    <scope>NUCLEOTIDE SEQUENCE</scope>
</reference>
<gene>
    <name evidence="9" type="ORF">PMACD_LOCUS10422</name>
</gene>
<dbReference type="PANTHER" id="PTHR22930:SF289">
    <property type="entry name" value="DDE TNP4 DOMAIN-CONTAINING PROTEIN-RELATED"/>
    <property type="match status" value="1"/>
</dbReference>
<keyword evidence="10" id="KW-1185">Reference proteome</keyword>
<sequence>MLSFEFIELENEEIQNKQVRRQELRRQTDPILDLDDSEFIKRYRLSKELAQALCDEIRPLLRQPKKSTDLSAEQKVLTTLSFYGTGSYQRPIGDISAHSLAQQTVSKVINEVTACIDSPQLRMKYIRFPQNFAERNTIRTKFYQKFCMPGVLGCIDCTQIAIIRPAIHEERYFCRKHYHSLNVQLICDAEMQILSVDSSYGGATHDSFIWNTHPIKTFLENLNELTWLLGDSAYPLRKYMMTPILNTVTGTPESHYTDVHARTRNLIERTIGLLKARFRCLLVHRVLHYTPEKAASIVNACVILHNMCNEAQIPVLDEGQVGQMDESSVNVFYNNEYLNNEPLHQGMLTRNNLVQRLWQSPENQLYN</sequence>